<dbReference type="Gene3D" id="3.30.200.20">
    <property type="entry name" value="Phosphorylase Kinase, domain 1"/>
    <property type="match status" value="1"/>
</dbReference>
<dbReference type="GO" id="GO:0006646">
    <property type="term" value="P:phosphatidylethanolamine biosynthetic process"/>
    <property type="evidence" value="ECO:0007669"/>
    <property type="project" value="TreeGrafter"/>
</dbReference>
<evidence type="ECO:0000313" key="2">
    <source>
        <dbReference type="Proteomes" id="UP000740727"/>
    </source>
</evidence>
<evidence type="ECO:0000313" key="1">
    <source>
        <dbReference type="EMBL" id="NBR93273.1"/>
    </source>
</evidence>
<dbReference type="GO" id="GO:0005737">
    <property type="term" value="C:cytoplasm"/>
    <property type="evidence" value="ECO:0007669"/>
    <property type="project" value="TreeGrafter"/>
</dbReference>
<dbReference type="InterPro" id="IPR011009">
    <property type="entry name" value="Kinase-like_dom_sf"/>
</dbReference>
<dbReference type="GO" id="GO:0004305">
    <property type="term" value="F:ethanolamine kinase activity"/>
    <property type="evidence" value="ECO:0007669"/>
    <property type="project" value="TreeGrafter"/>
</dbReference>
<organism evidence="1 2">
    <name type="scientific">Candidatus Fonsibacter lacus</name>
    <dbReference type="NCBI Taxonomy" id="2576439"/>
    <lineage>
        <taxon>Bacteria</taxon>
        <taxon>Pseudomonadati</taxon>
        <taxon>Pseudomonadota</taxon>
        <taxon>Alphaproteobacteria</taxon>
        <taxon>Candidatus Pelagibacterales</taxon>
        <taxon>Candidatus Pelagibacterales incertae sedis</taxon>
        <taxon>Candidatus Fonsibacter</taxon>
    </lineage>
</organism>
<keyword evidence="1" id="KW-0808">Transferase</keyword>
<dbReference type="EMBL" id="RFXN01000001">
    <property type="protein sequence ID" value="NBR93273.1"/>
    <property type="molecule type" value="Genomic_DNA"/>
</dbReference>
<dbReference type="SUPFAM" id="SSF56112">
    <property type="entry name" value="Protein kinase-like (PK-like)"/>
    <property type="match status" value="1"/>
</dbReference>
<accession>A0A965GBV3</accession>
<dbReference type="PANTHER" id="PTHR22603:SF66">
    <property type="entry name" value="ETHANOLAMINE KINASE"/>
    <property type="match status" value="1"/>
</dbReference>
<dbReference type="Proteomes" id="UP000740727">
    <property type="component" value="Unassembled WGS sequence"/>
</dbReference>
<reference evidence="1" key="1">
    <citation type="submission" date="2018-10" db="EMBL/GenBank/DDBJ databases">
        <title>Iterative Subtractive Binning of Freshwater Chronoseries Metagenomes Recovers Nearly Complete Genomes from over Four Hundred Novel Species.</title>
        <authorList>
            <person name="Rodriguez-R L.M."/>
            <person name="Tsementzi D."/>
            <person name="Luo C."/>
            <person name="Konstantinidis K.T."/>
        </authorList>
    </citation>
    <scope>NUCLEOTIDE SEQUENCE</scope>
    <source>
        <strain evidence="1">WB5_2A_028</strain>
    </source>
</reference>
<protein>
    <submittedName>
        <fullName evidence="1">LPS biosynthesis choline kinase</fullName>
    </submittedName>
</protein>
<name>A0A965GBV3_9PROT</name>
<keyword evidence="1" id="KW-0418">Kinase</keyword>
<proteinExistence type="predicted"/>
<dbReference type="PANTHER" id="PTHR22603">
    <property type="entry name" value="CHOLINE/ETHANOALAMINE KINASE"/>
    <property type="match status" value="1"/>
</dbReference>
<gene>
    <name evidence="1" type="ORF">EBT44_00140</name>
</gene>
<dbReference type="CDD" id="cd05151">
    <property type="entry name" value="ChoK-like"/>
    <property type="match status" value="1"/>
</dbReference>
<dbReference type="AlphaFoldDB" id="A0A965GBV3"/>
<comment type="caution">
    <text evidence="1">The sequence shown here is derived from an EMBL/GenBank/DDBJ whole genome shotgun (WGS) entry which is preliminary data.</text>
</comment>
<dbReference type="Gene3D" id="3.90.1200.10">
    <property type="match status" value="1"/>
</dbReference>
<sequence length="310" mass="35425">MYPELVSGARTELEETFGHLLDKVPLLSTRTNVEELSGGITNRNVKVSTPQGKYVVRISSNGSELLSIDRNSEFENSKIAADIGIGAKVYEYLPEDGLLVISFIEGKTFSAMDVSYNLERIAKSCRQLHSAPPFARDFDMFSIQKSYLRIVQEKGFKLPLGYLQFEEKFQKIREAMQVLDDKKVSCNNDLLPANFIDDGQKIWIIDYEYSGNNDPCFELGNIWSEAKLDYDKLSELVTHYYLGDRPEKIARAWLFALVARYGWTLWASIQSAISTIDFNFWDWGLEKFEDAKRDFSSSEFSRALEAVTSE</sequence>
<dbReference type="Pfam" id="PF01633">
    <property type="entry name" value="Choline_kinase"/>
    <property type="match status" value="1"/>
</dbReference>